<proteinExistence type="predicted"/>
<evidence type="ECO:0000256" key="1">
    <source>
        <dbReference type="SAM" id="MobiDB-lite"/>
    </source>
</evidence>
<gene>
    <name evidence="2" type="ORF">MSPICULIGERA_LOCUS7747</name>
</gene>
<feature type="compositionally biased region" description="Polar residues" evidence="1">
    <location>
        <begin position="128"/>
        <end position="140"/>
    </location>
</feature>
<feature type="region of interest" description="Disordered" evidence="1">
    <location>
        <begin position="255"/>
        <end position="422"/>
    </location>
</feature>
<feature type="non-terminal residue" evidence="2">
    <location>
        <position position="1"/>
    </location>
</feature>
<feature type="region of interest" description="Disordered" evidence="1">
    <location>
        <begin position="83"/>
        <end position="236"/>
    </location>
</feature>
<feature type="region of interest" description="Disordered" evidence="1">
    <location>
        <begin position="498"/>
        <end position="519"/>
    </location>
</feature>
<sequence>VLTYIPLHLRKNIVLLVGDSDGAPINIGILRRLNLHGHPEYKFNSECMFEKKHDDSLKEYLRENYWRMSEKNFAALFEQTERFEPKTISGQPHQEPRFTPIEGGRNLSDVTMSSVTTTTTTTKKVQNEETASSHYYSTIESLPPAPTRPAPPPPIPQVHQSPPQRVEERLPAPPPIPPPPPPQALTPERPVPPPPPPPPPPQAAKAPYLPYADDAAETRSVSVSVSEDADTTITKTTTYTREVFGTVDMESREIVHSSVVSSEQASPSQHSPQSWGSAPPTPPKKAKEEAKEAFGLSPTKTPPPFAYGTSSLTDMLLREKQREEVHSSIHRSTSGSALHHSHHSSGELPHYLRSEGSESSSRGTVINTTNRDREGRAAEEEAIRRATATSSPLPRPAMSSSPLANFHFPEAPPTGPPTYSKRVEKLPHGRTVIEEKVVPTSHGYSSTAHVDSALHLMDRYSPLPGKYEQPPSEYSSRYANIGYGTLPNQRYSEQTILSADPQRSDDSSNNGGTLSPMNDGTVRYVFDERSRTHVPHVISNGSSSETATENDTGVYAYGTLPEIRGTRIGQGVMPVRETVIDDIPVAPPRPHHGTVEIIGGNDREVLVDDAFQRDSNSRLSQHHLKPTTDEYHAVEYCDLRKSRASSNAG</sequence>
<organism evidence="2 3">
    <name type="scientific">Mesorhabditis spiculigera</name>
    <dbReference type="NCBI Taxonomy" id="96644"/>
    <lineage>
        <taxon>Eukaryota</taxon>
        <taxon>Metazoa</taxon>
        <taxon>Ecdysozoa</taxon>
        <taxon>Nematoda</taxon>
        <taxon>Chromadorea</taxon>
        <taxon>Rhabditida</taxon>
        <taxon>Rhabditina</taxon>
        <taxon>Rhabditomorpha</taxon>
        <taxon>Rhabditoidea</taxon>
        <taxon>Rhabditidae</taxon>
        <taxon>Mesorhabditinae</taxon>
        <taxon>Mesorhabditis</taxon>
    </lineage>
</organism>
<feature type="compositionally biased region" description="Pro residues" evidence="1">
    <location>
        <begin position="143"/>
        <end position="156"/>
    </location>
</feature>
<feature type="compositionally biased region" description="Low complexity" evidence="1">
    <location>
        <begin position="256"/>
        <end position="268"/>
    </location>
</feature>
<dbReference type="AlphaFoldDB" id="A0AA36CHR0"/>
<name>A0AA36CHR0_9BILA</name>
<evidence type="ECO:0000313" key="2">
    <source>
        <dbReference type="EMBL" id="CAJ0569264.1"/>
    </source>
</evidence>
<keyword evidence="3" id="KW-1185">Reference proteome</keyword>
<feature type="compositionally biased region" description="Polar residues" evidence="1">
    <location>
        <begin position="507"/>
        <end position="518"/>
    </location>
</feature>
<evidence type="ECO:0000313" key="3">
    <source>
        <dbReference type="Proteomes" id="UP001177023"/>
    </source>
</evidence>
<comment type="caution">
    <text evidence="2">The sequence shown here is derived from an EMBL/GenBank/DDBJ whole genome shotgun (WGS) entry which is preliminary data.</text>
</comment>
<feature type="compositionally biased region" description="Basic and acidic residues" evidence="1">
    <location>
        <begin position="370"/>
        <end position="384"/>
    </location>
</feature>
<protein>
    <submittedName>
        <fullName evidence="2">Uncharacterized protein</fullName>
    </submittedName>
</protein>
<accession>A0AA36CHR0</accession>
<dbReference type="Proteomes" id="UP001177023">
    <property type="component" value="Unassembled WGS sequence"/>
</dbReference>
<feature type="compositionally biased region" description="Pro residues" evidence="1">
    <location>
        <begin position="171"/>
        <end position="202"/>
    </location>
</feature>
<feature type="compositionally biased region" description="Basic and acidic residues" evidence="1">
    <location>
        <begin position="316"/>
        <end position="327"/>
    </location>
</feature>
<feature type="non-terminal residue" evidence="2">
    <location>
        <position position="649"/>
    </location>
</feature>
<dbReference type="EMBL" id="CATQJA010001992">
    <property type="protein sequence ID" value="CAJ0569264.1"/>
    <property type="molecule type" value="Genomic_DNA"/>
</dbReference>
<reference evidence="2" key="1">
    <citation type="submission" date="2023-06" db="EMBL/GenBank/DDBJ databases">
        <authorList>
            <person name="Delattre M."/>
        </authorList>
    </citation>
    <scope>NUCLEOTIDE SEQUENCE</scope>
    <source>
        <strain evidence="2">AF72</strain>
    </source>
</reference>